<keyword evidence="4" id="KW-0720">Serine protease</keyword>
<comment type="similarity">
    <text evidence="1">Belongs to the peptidase S49 family.</text>
</comment>
<evidence type="ECO:0000256" key="5">
    <source>
        <dbReference type="SAM" id="Phobius"/>
    </source>
</evidence>
<comment type="caution">
    <text evidence="7">The sequence shown here is derived from an EMBL/GenBank/DDBJ whole genome shotgun (WGS) entry which is preliminary data.</text>
</comment>
<dbReference type="PANTHER" id="PTHR42987">
    <property type="entry name" value="PEPTIDASE S49"/>
    <property type="match status" value="1"/>
</dbReference>
<keyword evidence="8" id="KW-1185">Reference proteome</keyword>
<accession>A0ABU3B7W8</accession>
<keyword evidence="5" id="KW-1133">Transmembrane helix</keyword>
<sequence>MNEHDHSSESGVDNALASGVDRLATIFEQHLKSERKKQRNAKMRLVILAAPLFVMLYMVMADMIRATYASMSKEYVAVVKLRGAIGDGKGPSTGDVIRSLNSAFEDSRAKGVVLHVNSPGGGATASVRIREKIDDLRAAHPDKRFIVVASDMIASGGYLIGSAGDKIYANQTSLVGSIGVIMQSFGVGNALEKLGIEPRVFTAGENKARFDAFSDVSEDDRAKIESMLVEIHEVFKDFVIAGRGDRLAGNIDELFSGDIWVGTQAKELGLIDGFASLSQAIESEFGTDNARDYGPNPAAWEQILQASQNLLQAWDLGTHVQQGVRMEFAR</sequence>
<dbReference type="EC" id="3.4.21.-" evidence="7"/>
<proteinExistence type="inferred from homology"/>
<dbReference type="InterPro" id="IPR047272">
    <property type="entry name" value="S49_SppA_C"/>
</dbReference>
<reference evidence="7 8" key="1">
    <citation type="submission" date="2023-09" db="EMBL/GenBank/DDBJ databases">
        <authorList>
            <person name="Rey-Velasco X."/>
        </authorList>
    </citation>
    <scope>NUCLEOTIDE SEQUENCE [LARGE SCALE GENOMIC DNA]</scope>
    <source>
        <strain evidence="7 8">P385</strain>
    </source>
</reference>
<dbReference type="EMBL" id="JAVRHY010000006">
    <property type="protein sequence ID" value="MDT0618561.1"/>
    <property type="molecule type" value="Genomic_DNA"/>
</dbReference>
<keyword evidence="5" id="KW-0472">Membrane</keyword>
<protein>
    <submittedName>
        <fullName evidence="7">S49 family peptidase</fullName>
        <ecNumber evidence="7">3.4.21.-</ecNumber>
    </submittedName>
</protein>
<dbReference type="GO" id="GO:0016787">
    <property type="term" value="F:hydrolase activity"/>
    <property type="evidence" value="ECO:0007669"/>
    <property type="project" value="UniProtKB-KW"/>
</dbReference>
<dbReference type="Gene3D" id="3.90.226.10">
    <property type="entry name" value="2-enoyl-CoA Hydratase, Chain A, domain 1"/>
    <property type="match status" value="1"/>
</dbReference>
<evidence type="ECO:0000256" key="2">
    <source>
        <dbReference type="ARBA" id="ARBA00022670"/>
    </source>
</evidence>
<evidence type="ECO:0000256" key="1">
    <source>
        <dbReference type="ARBA" id="ARBA00008683"/>
    </source>
</evidence>
<evidence type="ECO:0000313" key="8">
    <source>
        <dbReference type="Proteomes" id="UP001259982"/>
    </source>
</evidence>
<dbReference type="Proteomes" id="UP001259982">
    <property type="component" value="Unassembled WGS sequence"/>
</dbReference>
<organism evidence="7 8">
    <name type="scientific">Spectribacter acetivorans</name>
    <dbReference type="NCBI Taxonomy" id="3075603"/>
    <lineage>
        <taxon>Bacteria</taxon>
        <taxon>Pseudomonadati</taxon>
        <taxon>Pseudomonadota</taxon>
        <taxon>Gammaproteobacteria</taxon>
        <taxon>Salinisphaerales</taxon>
        <taxon>Salinisphaeraceae</taxon>
        <taxon>Spectribacter</taxon>
    </lineage>
</organism>
<evidence type="ECO:0000259" key="6">
    <source>
        <dbReference type="Pfam" id="PF01343"/>
    </source>
</evidence>
<evidence type="ECO:0000256" key="4">
    <source>
        <dbReference type="ARBA" id="ARBA00022825"/>
    </source>
</evidence>
<dbReference type="InterPro" id="IPR002142">
    <property type="entry name" value="Peptidase_S49"/>
</dbReference>
<dbReference type="Gene3D" id="6.20.330.10">
    <property type="match status" value="1"/>
</dbReference>
<feature type="transmembrane region" description="Helical" evidence="5">
    <location>
        <begin position="45"/>
        <end position="64"/>
    </location>
</feature>
<evidence type="ECO:0000256" key="3">
    <source>
        <dbReference type="ARBA" id="ARBA00022801"/>
    </source>
</evidence>
<keyword evidence="2" id="KW-0645">Protease</keyword>
<evidence type="ECO:0000313" key="7">
    <source>
        <dbReference type="EMBL" id="MDT0618561.1"/>
    </source>
</evidence>
<keyword evidence="3 7" id="KW-0378">Hydrolase</keyword>
<dbReference type="InterPro" id="IPR029045">
    <property type="entry name" value="ClpP/crotonase-like_dom_sf"/>
</dbReference>
<dbReference type="SUPFAM" id="SSF52096">
    <property type="entry name" value="ClpP/crotonase"/>
    <property type="match status" value="1"/>
</dbReference>
<feature type="domain" description="Peptidase S49" evidence="6">
    <location>
        <begin position="142"/>
        <end position="282"/>
    </location>
</feature>
<dbReference type="CDD" id="cd07023">
    <property type="entry name" value="S49_Sppa_N_C"/>
    <property type="match status" value="1"/>
</dbReference>
<gene>
    <name evidence="7" type="ORF">RM531_08725</name>
</gene>
<dbReference type="RefSeq" id="WP_311658700.1">
    <property type="nucleotide sequence ID" value="NZ_JAVRHY010000006.1"/>
</dbReference>
<keyword evidence="5" id="KW-0812">Transmembrane</keyword>
<name>A0ABU3B7W8_9GAMM</name>
<dbReference type="PANTHER" id="PTHR42987:SF8">
    <property type="entry name" value="PROTEINASE"/>
    <property type="match status" value="1"/>
</dbReference>
<dbReference type="Pfam" id="PF01343">
    <property type="entry name" value="Peptidase_S49"/>
    <property type="match status" value="1"/>
</dbReference>